<keyword evidence="1" id="KW-0233">DNA recombination</keyword>
<dbReference type="RefSeq" id="WP_109258867.1">
    <property type="nucleotide sequence ID" value="NZ_JRFS01000058.1"/>
</dbReference>
<dbReference type="NCBIfam" id="NF033563">
    <property type="entry name" value="transpos_IS30"/>
    <property type="match status" value="1"/>
</dbReference>
<evidence type="ECO:0000256" key="1">
    <source>
        <dbReference type="ARBA" id="ARBA00023172"/>
    </source>
</evidence>
<reference evidence="3 4" key="1">
    <citation type="submission" date="2014-09" db="EMBL/GenBank/DDBJ databases">
        <title>Butyrate-producing bacteria isolated from human gut.</title>
        <authorList>
            <person name="Zhang Q."/>
            <person name="Zhao L."/>
        </authorList>
    </citation>
    <scope>NUCLEOTIDE SEQUENCE [LARGE SCALE GENOMIC DNA]</scope>
    <source>
        <strain evidence="3 4">R22</strain>
    </source>
</reference>
<feature type="domain" description="Integrase catalytic" evidence="2">
    <location>
        <begin position="170"/>
        <end position="343"/>
    </location>
</feature>
<dbReference type="EMBL" id="JRFS01000058">
    <property type="protein sequence ID" value="PWE82350.1"/>
    <property type="molecule type" value="Genomic_DNA"/>
</dbReference>
<dbReference type="InterPro" id="IPR001584">
    <property type="entry name" value="Integrase_cat-core"/>
</dbReference>
<organism evidence="3 4">
    <name type="scientific">Agathobacter rectalis</name>
    <dbReference type="NCBI Taxonomy" id="39491"/>
    <lineage>
        <taxon>Bacteria</taxon>
        <taxon>Bacillati</taxon>
        <taxon>Bacillota</taxon>
        <taxon>Clostridia</taxon>
        <taxon>Lachnospirales</taxon>
        <taxon>Lachnospiraceae</taxon>
        <taxon>Agathobacter</taxon>
    </lineage>
</organism>
<dbReference type="InterPro" id="IPR036397">
    <property type="entry name" value="RNaseH_sf"/>
</dbReference>
<dbReference type="PANTHER" id="PTHR10948">
    <property type="entry name" value="TRANSPOSASE"/>
    <property type="match status" value="1"/>
</dbReference>
<proteinExistence type="predicted"/>
<name>A0A2U2ECX1_9FIRM</name>
<dbReference type="InterPro" id="IPR051917">
    <property type="entry name" value="Transposase-Integrase"/>
</dbReference>
<dbReference type="AlphaFoldDB" id="A0A2U2ECX1"/>
<comment type="caution">
    <text evidence="3">The sequence shown here is derived from an EMBL/GenBank/DDBJ whole genome shotgun (WGS) entry which is preliminary data.</text>
</comment>
<gene>
    <name evidence="3" type="ORF">LD38_16325</name>
</gene>
<evidence type="ECO:0000259" key="2">
    <source>
        <dbReference type="PROSITE" id="PS50994"/>
    </source>
</evidence>
<evidence type="ECO:0000313" key="3">
    <source>
        <dbReference type="EMBL" id="PWE82350.1"/>
    </source>
</evidence>
<dbReference type="Gene3D" id="1.10.10.60">
    <property type="entry name" value="Homeodomain-like"/>
    <property type="match status" value="1"/>
</dbReference>
<dbReference type="InterPro" id="IPR025246">
    <property type="entry name" value="IS30-like_HTH"/>
</dbReference>
<dbReference type="InterPro" id="IPR012337">
    <property type="entry name" value="RNaseH-like_sf"/>
</dbReference>
<dbReference type="GO" id="GO:0032196">
    <property type="term" value="P:transposition"/>
    <property type="evidence" value="ECO:0007669"/>
    <property type="project" value="TreeGrafter"/>
</dbReference>
<protein>
    <submittedName>
        <fullName evidence="3">Integrase</fullName>
    </submittedName>
</protein>
<dbReference type="GO" id="GO:0004803">
    <property type="term" value="F:transposase activity"/>
    <property type="evidence" value="ECO:0007669"/>
    <property type="project" value="TreeGrafter"/>
</dbReference>
<accession>A0A2U2ECX1</accession>
<sequence>MGRIFRQLTITDRRKIEKMYLSGEKAKDMADTLRVNVSTIYRELKRGRYMHRNSDWTETERYSADIAEEKYQENLKAKGPVLKIGKDIELANYIEEKIADDGYSPEAALLDIKRKNLNFSVTITKQTLYKYIYDGIFMRVTADNLAIKRKRKSYHKIYRKAKRAAAGTSIEQRPADIDTREEFGHWEMDSVMGQQGKSKNALVVLTERKTRYEKIFKVKDHTAASVVKCINSLERKWGHRLFSDIFKTITVDNGTEFADCEGIEKKDKKGKKRTEVYYCHPYCSAERGSNENQNRMIRRHIPKGTNFDRKTKKDIQKVEDWLNNYPRPMFGGRSSQELYEEEMRLII</sequence>
<dbReference type="PROSITE" id="PS50994">
    <property type="entry name" value="INTEGRASE"/>
    <property type="match status" value="1"/>
</dbReference>
<dbReference type="Proteomes" id="UP000245905">
    <property type="component" value="Unassembled WGS sequence"/>
</dbReference>
<dbReference type="Pfam" id="PF13936">
    <property type="entry name" value="HTH_38"/>
    <property type="match status" value="1"/>
</dbReference>
<dbReference type="GO" id="GO:0006310">
    <property type="term" value="P:DNA recombination"/>
    <property type="evidence" value="ECO:0007669"/>
    <property type="project" value="UniProtKB-KW"/>
</dbReference>
<evidence type="ECO:0000313" key="4">
    <source>
        <dbReference type="Proteomes" id="UP000245905"/>
    </source>
</evidence>
<dbReference type="GO" id="GO:0003676">
    <property type="term" value="F:nucleic acid binding"/>
    <property type="evidence" value="ECO:0007669"/>
    <property type="project" value="InterPro"/>
</dbReference>
<dbReference type="PANTHER" id="PTHR10948:SF23">
    <property type="entry name" value="TRANSPOSASE INSI FOR INSERTION SEQUENCE ELEMENT IS30A-RELATED"/>
    <property type="match status" value="1"/>
</dbReference>
<dbReference type="SUPFAM" id="SSF53098">
    <property type="entry name" value="Ribonuclease H-like"/>
    <property type="match status" value="1"/>
</dbReference>
<dbReference type="InterPro" id="IPR053392">
    <property type="entry name" value="Transposase_IS30-like"/>
</dbReference>
<dbReference type="GO" id="GO:0005829">
    <property type="term" value="C:cytosol"/>
    <property type="evidence" value="ECO:0007669"/>
    <property type="project" value="TreeGrafter"/>
</dbReference>
<dbReference type="Gene3D" id="3.30.420.10">
    <property type="entry name" value="Ribonuclease H-like superfamily/Ribonuclease H"/>
    <property type="match status" value="1"/>
</dbReference>
<dbReference type="GO" id="GO:0015074">
    <property type="term" value="P:DNA integration"/>
    <property type="evidence" value="ECO:0007669"/>
    <property type="project" value="InterPro"/>
</dbReference>